<gene>
    <name evidence="3" type="ORF">B4U80_03250</name>
</gene>
<proteinExistence type="inferred from homology"/>
<comment type="caution">
    <text evidence="3">The sequence shown here is derived from an EMBL/GenBank/DDBJ whole genome shotgun (WGS) entry which is preliminary data.</text>
</comment>
<sequence>MEGETVAANSRPVSANCDPPANAKANSGSSSFEEMFKVFAKFGDSKSVGDAITLSNSDKWFKQAKVIDGKKITTVDTGIYFKQIAKTKKALNVKEYNQFLEKIATNKKVELDEIKHKLSCCGPPATTKTTTAANTGAVARLTDHTKYTGTHKQRFDESGKGKGKAGREEKQSEGYVQGYKEEGTYEKVHETTTASN</sequence>
<dbReference type="InterPro" id="IPR008907">
    <property type="entry name" value="TPP/p25"/>
</dbReference>
<dbReference type="InterPro" id="IPR011992">
    <property type="entry name" value="EF-hand-dom_pair"/>
</dbReference>
<evidence type="ECO:0000313" key="4">
    <source>
        <dbReference type="Proteomes" id="UP000288716"/>
    </source>
</evidence>
<dbReference type="OrthoDB" id="548799at2759"/>
<dbReference type="GO" id="GO:0032273">
    <property type="term" value="P:positive regulation of protein polymerization"/>
    <property type="evidence" value="ECO:0007669"/>
    <property type="project" value="TreeGrafter"/>
</dbReference>
<dbReference type="SUPFAM" id="SSF47473">
    <property type="entry name" value="EF-hand"/>
    <property type="match status" value="1"/>
</dbReference>
<comment type="similarity">
    <text evidence="1">Belongs to the TPPP family.</text>
</comment>
<dbReference type="GO" id="GO:0046785">
    <property type="term" value="P:microtubule polymerization"/>
    <property type="evidence" value="ECO:0007669"/>
    <property type="project" value="InterPro"/>
</dbReference>
<dbReference type="GO" id="GO:0001578">
    <property type="term" value="P:microtubule bundle formation"/>
    <property type="evidence" value="ECO:0007669"/>
    <property type="project" value="TreeGrafter"/>
</dbReference>
<dbReference type="PANTHER" id="PTHR12932">
    <property type="entry name" value="P25 ALPHA-RELATED"/>
    <property type="match status" value="1"/>
</dbReference>
<dbReference type="PANTHER" id="PTHR12932:SF9">
    <property type="entry name" value="TUBULIN POLYMERIZATION-PROMOTING PROTEIN HOMOLOG"/>
    <property type="match status" value="1"/>
</dbReference>
<feature type="compositionally biased region" description="Basic and acidic residues" evidence="2">
    <location>
        <begin position="179"/>
        <end position="190"/>
    </location>
</feature>
<evidence type="ECO:0000256" key="1">
    <source>
        <dbReference type="ARBA" id="ARBA00010994"/>
    </source>
</evidence>
<dbReference type="AlphaFoldDB" id="A0A443SWA0"/>
<dbReference type="Proteomes" id="UP000288716">
    <property type="component" value="Unassembled WGS sequence"/>
</dbReference>
<protein>
    <submittedName>
        <fullName evidence="3">TPPP family protein-like protein</fullName>
    </submittedName>
</protein>
<feature type="compositionally biased region" description="Basic and acidic residues" evidence="2">
    <location>
        <begin position="153"/>
        <end position="172"/>
    </location>
</feature>
<dbReference type="EMBL" id="NCKV01000055">
    <property type="protein sequence ID" value="RWS31812.1"/>
    <property type="molecule type" value="Genomic_DNA"/>
</dbReference>
<evidence type="ECO:0000313" key="3">
    <source>
        <dbReference type="EMBL" id="RWS31812.1"/>
    </source>
</evidence>
<name>A0A443SWA0_9ACAR</name>
<reference evidence="3 4" key="1">
    <citation type="journal article" date="2018" name="Gigascience">
        <title>Genomes of trombidid mites reveal novel predicted allergens and laterally-transferred genes associated with secondary metabolism.</title>
        <authorList>
            <person name="Dong X."/>
            <person name="Chaisiri K."/>
            <person name="Xia D."/>
            <person name="Armstrong S.D."/>
            <person name="Fang Y."/>
            <person name="Donnelly M.J."/>
            <person name="Kadowaki T."/>
            <person name="McGarry J.W."/>
            <person name="Darby A.C."/>
            <person name="Makepeace B.L."/>
        </authorList>
    </citation>
    <scope>NUCLEOTIDE SEQUENCE [LARGE SCALE GENOMIC DNA]</scope>
    <source>
        <strain evidence="3">UoL-UT</strain>
    </source>
</reference>
<dbReference type="Pfam" id="PF05517">
    <property type="entry name" value="p25-alpha"/>
    <property type="match status" value="1"/>
</dbReference>
<accession>A0A443SWA0</accession>
<dbReference type="GO" id="GO:0005874">
    <property type="term" value="C:microtubule"/>
    <property type="evidence" value="ECO:0007669"/>
    <property type="project" value="TreeGrafter"/>
</dbReference>
<organism evidence="3 4">
    <name type="scientific">Leptotrombidium deliense</name>
    <dbReference type="NCBI Taxonomy" id="299467"/>
    <lineage>
        <taxon>Eukaryota</taxon>
        <taxon>Metazoa</taxon>
        <taxon>Ecdysozoa</taxon>
        <taxon>Arthropoda</taxon>
        <taxon>Chelicerata</taxon>
        <taxon>Arachnida</taxon>
        <taxon>Acari</taxon>
        <taxon>Acariformes</taxon>
        <taxon>Trombidiformes</taxon>
        <taxon>Prostigmata</taxon>
        <taxon>Anystina</taxon>
        <taxon>Parasitengona</taxon>
        <taxon>Trombiculoidea</taxon>
        <taxon>Trombiculidae</taxon>
        <taxon>Leptotrombidium</taxon>
    </lineage>
</organism>
<feature type="region of interest" description="Disordered" evidence="2">
    <location>
        <begin position="142"/>
        <end position="196"/>
    </location>
</feature>
<keyword evidence="4" id="KW-1185">Reference proteome</keyword>
<feature type="region of interest" description="Disordered" evidence="2">
    <location>
        <begin position="1"/>
        <end position="29"/>
    </location>
</feature>
<dbReference type="VEuPathDB" id="VectorBase:LDEU000230"/>
<dbReference type="GO" id="GO:0015631">
    <property type="term" value="F:tubulin binding"/>
    <property type="evidence" value="ECO:0007669"/>
    <property type="project" value="InterPro"/>
</dbReference>
<dbReference type="Gene3D" id="1.10.238.10">
    <property type="entry name" value="EF-hand"/>
    <property type="match status" value="1"/>
</dbReference>
<evidence type="ECO:0000256" key="2">
    <source>
        <dbReference type="SAM" id="MobiDB-lite"/>
    </source>
</evidence>